<feature type="signal peptide" evidence="1">
    <location>
        <begin position="1"/>
        <end position="25"/>
    </location>
</feature>
<dbReference type="EMBL" id="JAPFFI010000007">
    <property type="protein sequence ID" value="KAJ6387948.1"/>
    <property type="molecule type" value="Genomic_DNA"/>
</dbReference>
<evidence type="ECO:0000313" key="3">
    <source>
        <dbReference type="Proteomes" id="UP001141253"/>
    </source>
</evidence>
<keyword evidence="3" id="KW-1185">Reference proteome</keyword>
<comment type="caution">
    <text evidence="2">The sequence shown here is derived from an EMBL/GenBank/DDBJ whole genome shotgun (WGS) entry which is preliminary data.</text>
</comment>
<reference evidence="2" key="2">
    <citation type="journal article" date="2023" name="Int. J. Mol. Sci.">
        <title>De Novo Assembly and Annotation of 11 Diverse Shrub Willow (Salix) Genomes Reveals Novel Gene Organization in Sex-Linked Regions.</title>
        <authorList>
            <person name="Hyden B."/>
            <person name="Feng K."/>
            <person name="Yates T.B."/>
            <person name="Jawdy S."/>
            <person name="Cereghino C."/>
            <person name="Smart L.B."/>
            <person name="Muchero W."/>
        </authorList>
    </citation>
    <scope>NUCLEOTIDE SEQUENCE</scope>
    <source>
        <tissue evidence="2">Shoot tip</tissue>
    </source>
</reference>
<evidence type="ECO:0000313" key="2">
    <source>
        <dbReference type="EMBL" id="KAJ6387948.1"/>
    </source>
</evidence>
<accession>A0ABQ9BQB7</accession>
<keyword evidence="1" id="KW-0732">Signal</keyword>
<name>A0ABQ9BQB7_9ROSI</name>
<proteinExistence type="predicted"/>
<reference evidence="2" key="1">
    <citation type="submission" date="2022-10" db="EMBL/GenBank/DDBJ databases">
        <authorList>
            <person name="Hyden B.L."/>
            <person name="Feng K."/>
            <person name="Yates T."/>
            <person name="Jawdy S."/>
            <person name="Smart L.B."/>
            <person name="Muchero W."/>
        </authorList>
    </citation>
    <scope>NUCLEOTIDE SEQUENCE</scope>
    <source>
        <tissue evidence="2">Shoot tip</tissue>
    </source>
</reference>
<organism evidence="2 3">
    <name type="scientific">Salix suchowensis</name>
    <dbReference type="NCBI Taxonomy" id="1278906"/>
    <lineage>
        <taxon>Eukaryota</taxon>
        <taxon>Viridiplantae</taxon>
        <taxon>Streptophyta</taxon>
        <taxon>Embryophyta</taxon>
        <taxon>Tracheophyta</taxon>
        <taxon>Spermatophyta</taxon>
        <taxon>Magnoliopsida</taxon>
        <taxon>eudicotyledons</taxon>
        <taxon>Gunneridae</taxon>
        <taxon>Pentapetalae</taxon>
        <taxon>rosids</taxon>
        <taxon>fabids</taxon>
        <taxon>Malpighiales</taxon>
        <taxon>Salicaceae</taxon>
        <taxon>Saliceae</taxon>
        <taxon>Salix</taxon>
    </lineage>
</organism>
<protein>
    <submittedName>
        <fullName evidence="2">Uncharacterized protein</fullName>
    </submittedName>
</protein>
<evidence type="ECO:0000256" key="1">
    <source>
        <dbReference type="SAM" id="SignalP"/>
    </source>
</evidence>
<dbReference type="Proteomes" id="UP001141253">
    <property type="component" value="Chromosome 3"/>
</dbReference>
<gene>
    <name evidence="2" type="ORF">OIU77_026500</name>
</gene>
<feature type="chain" id="PRO_5045711330" evidence="1">
    <location>
        <begin position="26"/>
        <end position="130"/>
    </location>
</feature>
<sequence length="130" mass="15348">MILLHRILRLPYLWMLLLKDWMTMAFCTNNSSSLKSSPEMLLDSLEKLLYVKKGFQRSNMKSQLEPRVLYLQLFCCYVCTCMLGNRENALVMEPFIFDCEIFFPHDNHGLPRGYLSQAENKESDHQNEMT</sequence>